<evidence type="ECO:0000256" key="1">
    <source>
        <dbReference type="SAM" id="MobiDB-lite"/>
    </source>
</evidence>
<proteinExistence type="predicted"/>
<sequence length="77" mass="8299">MGSRRRRWEGIGSSRRWGGGDGLGGRPAGGGTATDLGGWRRAVVWVRRRGLRAVGEEEEAARGERGPRIPFIATALN</sequence>
<dbReference type="Proteomes" id="UP000007306">
    <property type="component" value="Chromosome 4"/>
</dbReference>
<accession>I1PK75</accession>
<dbReference type="HOGENOM" id="CLU_193306_0_0_1"/>
<keyword evidence="3" id="KW-1185">Reference proteome</keyword>
<dbReference type="OMA" id="RRWEGIG"/>
<feature type="compositionally biased region" description="Gly residues" evidence="1">
    <location>
        <begin position="17"/>
        <end position="32"/>
    </location>
</feature>
<dbReference type="EnsemblPlants" id="ORGLA04G0059400.1">
    <property type="protein sequence ID" value="ORGLA04G0059400.1"/>
    <property type="gene ID" value="ORGLA04G0059400"/>
</dbReference>
<reference evidence="2 3" key="2">
    <citation type="submission" date="2018-04" db="EMBL/GenBank/DDBJ databases">
        <title>OglaRS2 (Oryza glaberrima Reference Sequence Version 2).</title>
        <authorList>
            <person name="Zhang J."/>
            <person name="Kudrna D."/>
            <person name="Lee S."/>
            <person name="Talag J."/>
            <person name="Rajasekar S."/>
            <person name="Wing R.A."/>
        </authorList>
    </citation>
    <scope>NUCLEOTIDE SEQUENCE [LARGE SCALE GENOMIC DNA]</scope>
    <source>
        <strain evidence="2 3">cv. IRGC 96717</strain>
    </source>
</reference>
<evidence type="ECO:0000313" key="3">
    <source>
        <dbReference type="Proteomes" id="UP000007306"/>
    </source>
</evidence>
<reference evidence="2" key="1">
    <citation type="submission" date="2015-06" db="UniProtKB">
        <authorList>
            <consortium name="EnsemblPlants"/>
        </authorList>
    </citation>
    <scope>IDENTIFICATION</scope>
</reference>
<organism evidence="2 3">
    <name type="scientific">Oryza glaberrima</name>
    <name type="common">African rice</name>
    <dbReference type="NCBI Taxonomy" id="4538"/>
    <lineage>
        <taxon>Eukaryota</taxon>
        <taxon>Viridiplantae</taxon>
        <taxon>Streptophyta</taxon>
        <taxon>Embryophyta</taxon>
        <taxon>Tracheophyta</taxon>
        <taxon>Spermatophyta</taxon>
        <taxon>Magnoliopsida</taxon>
        <taxon>Liliopsida</taxon>
        <taxon>Poales</taxon>
        <taxon>Poaceae</taxon>
        <taxon>BOP clade</taxon>
        <taxon>Oryzoideae</taxon>
        <taxon>Oryzeae</taxon>
        <taxon>Oryzinae</taxon>
        <taxon>Oryza</taxon>
    </lineage>
</organism>
<feature type="region of interest" description="Disordered" evidence="1">
    <location>
        <begin position="1"/>
        <end position="35"/>
    </location>
</feature>
<evidence type="ECO:0008006" key="4">
    <source>
        <dbReference type="Google" id="ProtNLM"/>
    </source>
</evidence>
<dbReference type="Gramene" id="ORGLA04G0059400.1">
    <property type="protein sequence ID" value="ORGLA04G0059400.1"/>
    <property type="gene ID" value="ORGLA04G0059400"/>
</dbReference>
<protein>
    <recommendedName>
        <fullName evidence="4">DUF834 domain-containing protein</fullName>
    </recommendedName>
</protein>
<evidence type="ECO:0000313" key="2">
    <source>
        <dbReference type="EnsemblPlants" id="ORGLA04G0059400.1"/>
    </source>
</evidence>
<dbReference type="AlphaFoldDB" id="I1PK75"/>
<name>I1PK75_ORYGL</name>